<evidence type="ECO:0000313" key="3">
    <source>
        <dbReference type="EMBL" id="MBA0015928.1"/>
    </source>
</evidence>
<dbReference type="EMBL" id="JACBNY010000002">
    <property type="protein sequence ID" value="MBA0015928.1"/>
    <property type="molecule type" value="Genomic_DNA"/>
</dbReference>
<sequence length="235" mass="24784">MVVQVKAEVNQSYDAKGVVGFGAGSGQQLPVNPNSPDPTIPVTPKNPDGSKPISGGDGALTIDFTSSFDFGTHAISNQDQTYFAKAQVYFNSTERTPNYAQVTDKRGTFNGWQLNVKVVSQFKQIVSGPQKYPELIGASISLKNPTPASLNGEPTPTAQPLQSLIPGVETQVASATSGAGGGTWVVRWGDQSNLTSEGLTPDITLFVPGVSPKDATAYQTTLKWILAELPTNSPT</sequence>
<name>A0A7V8SJ42_9LACT</name>
<reference evidence="3 4" key="1">
    <citation type="submission" date="2020-07" db="EMBL/GenBank/DDBJ databases">
        <authorList>
            <person name="Hilgarth M."/>
            <person name="Werum V."/>
            <person name="Vogel R.F."/>
        </authorList>
    </citation>
    <scope>NUCLEOTIDE SEQUENCE [LARGE SCALE GENOMIC DNA]</scope>
    <source>
        <strain evidence="3 4">DSM 28961</strain>
    </source>
</reference>
<protein>
    <submittedName>
        <fullName evidence="3">WxL domain-containing protein</fullName>
    </submittedName>
</protein>
<feature type="region of interest" description="Disordered" evidence="1">
    <location>
        <begin position="24"/>
        <end position="52"/>
    </location>
</feature>
<dbReference type="Pfam" id="PF13731">
    <property type="entry name" value="WxL"/>
    <property type="match status" value="1"/>
</dbReference>
<dbReference type="InterPro" id="IPR027994">
    <property type="entry name" value="WxL_dom"/>
</dbReference>
<evidence type="ECO:0000256" key="1">
    <source>
        <dbReference type="SAM" id="MobiDB-lite"/>
    </source>
</evidence>
<dbReference type="AlphaFoldDB" id="A0A7V8SJ42"/>
<keyword evidence="4" id="KW-1185">Reference proteome</keyword>
<accession>A0A7V8SJ42</accession>
<organism evidence="3 4">
    <name type="scientific">Pseudolactococcus laudensis</name>
    <dbReference type="NCBI Taxonomy" id="1494461"/>
    <lineage>
        <taxon>Bacteria</taxon>
        <taxon>Bacillati</taxon>
        <taxon>Bacillota</taxon>
        <taxon>Bacilli</taxon>
        <taxon>Lactobacillales</taxon>
        <taxon>Streptococcaceae</taxon>
        <taxon>Pseudolactococcus</taxon>
    </lineage>
</organism>
<gene>
    <name evidence="3" type="ORF">HZR21_02005</name>
</gene>
<evidence type="ECO:0000259" key="2">
    <source>
        <dbReference type="Pfam" id="PF13731"/>
    </source>
</evidence>
<comment type="caution">
    <text evidence="3">The sequence shown here is derived from an EMBL/GenBank/DDBJ whole genome shotgun (WGS) entry which is preliminary data.</text>
</comment>
<proteinExistence type="predicted"/>
<dbReference type="Proteomes" id="UP000530186">
    <property type="component" value="Unassembled WGS sequence"/>
</dbReference>
<evidence type="ECO:0000313" key="4">
    <source>
        <dbReference type="Proteomes" id="UP000530186"/>
    </source>
</evidence>
<feature type="domain" description="WxL" evidence="2">
    <location>
        <begin position="10"/>
        <end position="230"/>
    </location>
</feature>